<keyword evidence="2" id="KW-1185">Reference proteome</keyword>
<sequence>MDTQDLIIIDLFCEECQIETHFIEELEDFGLIHTIVYNNTKYLHREELVHVEKIIRMHNDLNINKEGIAVILDLLHKMNQLTSEVKLLKTRLGLYE</sequence>
<evidence type="ECO:0000313" key="2">
    <source>
        <dbReference type="Proteomes" id="UP000431264"/>
    </source>
</evidence>
<reference evidence="2" key="1">
    <citation type="submission" date="2019-05" db="EMBL/GenBank/DDBJ databases">
        <title>Flavobacterium profundi sp. nov., isolated from a deep-sea seamount.</title>
        <authorList>
            <person name="Zhang D.-C."/>
        </authorList>
    </citation>
    <scope>NUCLEOTIDE SEQUENCE [LARGE SCALE GENOMIC DNA]</scope>
    <source>
        <strain evidence="2">TP390</strain>
    </source>
</reference>
<name>A0A6I4IS24_9FLAO</name>
<dbReference type="AlphaFoldDB" id="A0A6I4IS24"/>
<proteinExistence type="predicted"/>
<dbReference type="Proteomes" id="UP000431264">
    <property type="component" value="Unassembled WGS sequence"/>
</dbReference>
<dbReference type="Gene3D" id="1.10.1660.10">
    <property type="match status" value="1"/>
</dbReference>
<dbReference type="Pfam" id="PF13591">
    <property type="entry name" value="MerR_2"/>
    <property type="match status" value="1"/>
</dbReference>
<dbReference type="OrthoDB" id="1494789at2"/>
<dbReference type="RefSeq" id="WP_140996633.1">
    <property type="nucleotide sequence ID" value="NZ_VDCZ01000002.1"/>
</dbReference>
<accession>A0A6I4IS24</accession>
<evidence type="ECO:0008006" key="3">
    <source>
        <dbReference type="Google" id="ProtNLM"/>
    </source>
</evidence>
<gene>
    <name evidence="1" type="ORF">GOQ30_03540</name>
</gene>
<dbReference type="EMBL" id="WQLW01000002">
    <property type="protein sequence ID" value="MVO08237.1"/>
    <property type="molecule type" value="Genomic_DNA"/>
</dbReference>
<protein>
    <recommendedName>
        <fullName evidence="3">MerR family transcriptional regulator</fullName>
    </recommendedName>
</protein>
<evidence type="ECO:0000313" key="1">
    <source>
        <dbReference type="EMBL" id="MVO08237.1"/>
    </source>
</evidence>
<organism evidence="1 2">
    <name type="scientific">Flavobacterium profundi</name>
    <dbReference type="NCBI Taxonomy" id="1774945"/>
    <lineage>
        <taxon>Bacteria</taxon>
        <taxon>Pseudomonadati</taxon>
        <taxon>Bacteroidota</taxon>
        <taxon>Flavobacteriia</taxon>
        <taxon>Flavobacteriales</taxon>
        <taxon>Flavobacteriaceae</taxon>
        <taxon>Flavobacterium</taxon>
    </lineage>
</organism>
<comment type="caution">
    <text evidence="1">The sequence shown here is derived from an EMBL/GenBank/DDBJ whole genome shotgun (WGS) entry which is preliminary data.</text>
</comment>